<evidence type="ECO:0000256" key="9">
    <source>
        <dbReference type="ARBA" id="ARBA00023002"/>
    </source>
</evidence>
<evidence type="ECO:0000256" key="5">
    <source>
        <dbReference type="ARBA" id="ARBA00022617"/>
    </source>
</evidence>
<evidence type="ECO:0000256" key="1">
    <source>
        <dbReference type="ARBA" id="ARBA00001971"/>
    </source>
</evidence>
<evidence type="ECO:0000256" key="14">
    <source>
        <dbReference type="SAM" id="SignalP"/>
    </source>
</evidence>
<dbReference type="InterPro" id="IPR050121">
    <property type="entry name" value="Cytochrome_P450_monoxygenase"/>
</dbReference>
<dbReference type="GO" id="GO:0005506">
    <property type="term" value="F:iron ion binding"/>
    <property type="evidence" value="ECO:0007669"/>
    <property type="project" value="InterPro"/>
</dbReference>
<gene>
    <name evidence="15" type="ORF">D9758_016237</name>
</gene>
<evidence type="ECO:0000256" key="10">
    <source>
        <dbReference type="ARBA" id="ARBA00023004"/>
    </source>
</evidence>
<keyword evidence="9" id="KW-0560">Oxidoreductase</keyword>
<keyword evidence="8" id="KW-1133">Transmembrane helix</keyword>
<dbReference type="GO" id="GO:0020037">
    <property type="term" value="F:heme binding"/>
    <property type="evidence" value="ECO:0007669"/>
    <property type="project" value="InterPro"/>
</dbReference>
<evidence type="ECO:0000313" key="15">
    <source>
        <dbReference type="EMBL" id="KAF5335260.1"/>
    </source>
</evidence>
<comment type="similarity">
    <text evidence="4">Belongs to the cytochrome P450 family.</text>
</comment>
<evidence type="ECO:0000256" key="13">
    <source>
        <dbReference type="PIRSR" id="PIRSR602403-1"/>
    </source>
</evidence>
<name>A0A8H5FFG7_9AGAR</name>
<keyword evidence="11" id="KW-0503">Monooxygenase</keyword>
<dbReference type="Pfam" id="PF00067">
    <property type="entry name" value="p450"/>
    <property type="match status" value="1"/>
</dbReference>
<evidence type="ECO:0000256" key="7">
    <source>
        <dbReference type="ARBA" id="ARBA00022723"/>
    </source>
</evidence>
<dbReference type="GO" id="GO:0016020">
    <property type="term" value="C:membrane"/>
    <property type="evidence" value="ECO:0007669"/>
    <property type="project" value="UniProtKB-SubCell"/>
</dbReference>
<keyword evidence="12" id="KW-0472">Membrane</keyword>
<dbReference type="InterPro" id="IPR002403">
    <property type="entry name" value="Cyt_P450_E_grp-IV"/>
</dbReference>
<keyword evidence="6" id="KW-0812">Transmembrane</keyword>
<evidence type="ECO:0000256" key="6">
    <source>
        <dbReference type="ARBA" id="ARBA00022692"/>
    </source>
</evidence>
<dbReference type="GO" id="GO:0016705">
    <property type="term" value="F:oxidoreductase activity, acting on paired donors, with incorporation or reduction of molecular oxygen"/>
    <property type="evidence" value="ECO:0007669"/>
    <property type="project" value="InterPro"/>
</dbReference>
<feature type="signal peptide" evidence="14">
    <location>
        <begin position="1"/>
        <end position="23"/>
    </location>
</feature>
<evidence type="ECO:0000256" key="11">
    <source>
        <dbReference type="ARBA" id="ARBA00023033"/>
    </source>
</evidence>
<keyword evidence="7 13" id="KW-0479">Metal-binding</keyword>
<dbReference type="InterPro" id="IPR001128">
    <property type="entry name" value="Cyt_P450"/>
</dbReference>
<dbReference type="OrthoDB" id="1470350at2759"/>
<keyword evidence="14" id="KW-0732">Signal</keyword>
<feature type="binding site" description="axial binding residue" evidence="13">
    <location>
        <position position="497"/>
    </location>
    <ligand>
        <name>heme</name>
        <dbReference type="ChEBI" id="CHEBI:30413"/>
    </ligand>
    <ligandPart>
        <name>Fe</name>
        <dbReference type="ChEBI" id="CHEBI:18248"/>
    </ligandPart>
</feature>
<evidence type="ECO:0000256" key="4">
    <source>
        <dbReference type="ARBA" id="ARBA00010617"/>
    </source>
</evidence>
<organism evidence="15 16">
    <name type="scientific">Tetrapyrgos nigripes</name>
    <dbReference type="NCBI Taxonomy" id="182062"/>
    <lineage>
        <taxon>Eukaryota</taxon>
        <taxon>Fungi</taxon>
        <taxon>Dikarya</taxon>
        <taxon>Basidiomycota</taxon>
        <taxon>Agaricomycotina</taxon>
        <taxon>Agaricomycetes</taxon>
        <taxon>Agaricomycetidae</taxon>
        <taxon>Agaricales</taxon>
        <taxon>Marasmiineae</taxon>
        <taxon>Marasmiaceae</taxon>
        <taxon>Tetrapyrgos</taxon>
    </lineage>
</organism>
<keyword evidence="10 13" id="KW-0408">Iron</keyword>
<evidence type="ECO:0000256" key="8">
    <source>
        <dbReference type="ARBA" id="ARBA00022989"/>
    </source>
</evidence>
<protein>
    <recommendedName>
        <fullName evidence="17">Cytochrome P450</fullName>
    </recommendedName>
</protein>
<keyword evidence="16" id="KW-1185">Reference proteome</keyword>
<dbReference type="PANTHER" id="PTHR24305:SF166">
    <property type="entry name" value="CYTOCHROME P450 12A4, MITOCHONDRIAL-RELATED"/>
    <property type="match status" value="1"/>
</dbReference>
<dbReference type="SUPFAM" id="SSF48264">
    <property type="entry name" value="Cytochrome P450"/>
    <property type="match status" value="1"/>
</dbReference>
<comment type="subcellular location">
    <subcellularLocation>
        <location evidence="2">Membrane</location>
    </subcellularLocation>
</comment>
<evidence type="ECO:0008006" key="17">
    <source>
        <dbReference type="Google" id="ProtNLM"/>
    </source>
</evidence>
<reference evidence="15 16" key="1">
    <citation type="journal article" date="2020" name="ISME J.">
        <title>Uncovering the hidden diversity of litter-decomposition mechanisms in mushroom-forming fungi.</title>
        <authorList>
            <person name="Floudas D."/>
            <person name="Bentzer J."/>
            <person name="Ahren D."/>
            <person name="Johansson T."/>
            <person name="Persson P."/>
            <person name="Tunlid A."/>
        </authorList>
    </citation>
    <scope>NUCLEOTIDE SEQUENCE [LARGE SCALE GENOMIC DNA]</scope>
    <source>
        <strain evidence="15 16">CBS 291.85</strain>
    </source>
</reference>
<accession>A0A8H5FFG7</accession>
<dbReference type="PANTHER" id="PTHR24305">
    <property type="entry name" value="CYTOCHROME P450"/>
    <property type="match status" value="1"/>
</dbReference>
<sequence>MINFVAAVLAVILSYILYRLVSGKSSPVDLIPGPPSPSWFYGHMIQLLLPKYYGEYEYKWQERYGGVYLLKGPFSQNRLMISDPAALKFVLNDTATFERSTQQQAIVEMLIGRNAVFYVQGDDHRRIRNIMNNAFSPSSIRELPPIFKTIAEKVAEKLEAKIADAPSQSSGALIDIYHTIHSATLDGVGEGAIGYTFDALDNKDSVLGNSHQNIMYAVMINSWQSTTTYTYASSSSTMSGVRTKPDIVFEGIVPFFNKTLLQLAFSLPTRAFNALRHNRTTSAKVSAELIDNQVEALDMGITTRKDLLHVMVKGNRSAKASAKMSNAEMQEQIPSLMIAGQDTTGNTISLALIELGRDHQLQDAIRKELAEAYSETNGNLTYSKLESLLLFNAFLKEVLRLHPGLPMSDRTVAKDTIIPLSRSIYNRNGARISEIPVSAGQHIIVGTASYNRLTSIWGPDAQEFRPSRWLKSSHNIPKDSFGPFAGLATFLGGPRTCIGWRFALTEFQVMLSVLILRFRFTLPKDSPVREVLAVTLAPANEKNEFGLPLLVERLED</sequence>
<dbReference type="PRINTS" id="PR00465">
    <property type="entry name" value="EP450IV"/>
</dbReference>
<dbReference type="Gene3D" id="1.10.630.10">
    <property type="entry name" value="Cytochrome P450"/>
    <property type="match status" value="1"/>
</dbReference>
<comment type="cofactor">
    <cofactor evidence="1 13">
        <name>heme</name>
        <dbReference type="ChEBI" id="CHEBI:30413"/>
    </cofactor>
</comment>
<comment type="pathway">
    <text evidence="3">Secondary metabolite biosynthesis; terpenoid biosynthesis.</text>
</comment>
<dbReference type="EMBL" id="JAACJM010000244">
    <property type="protein sequence ID" value="KAF5335260.1"/>
    <property type="molecule type" value="Genomic_DNA"/>
</dbReference>
<proteinExistence type="inferred from homology"/>
<dbReference type="PRINTS" id="PR00385">
    <property type="entry name" value="P450"/>
</dbReference>
<feature type="chain" id="PRO_5034380680" description="Cytochrome P450" evidence="14">
    <location>
        <begin position="24"/>
        <end position="556"/>
    </location>
</feature>
<evidence type="ECO:0000313" key="16">
    <source>
        <dbReference type="Proteomes" id="UP000559256"/>
    </source>
</evidence>
<dbReference type="GO" id="GO:0004497">
    <property type="term" value="F:monooxygenase activity"/>
    <property type="evidence" value="ECO:0007669"/>
    <property type="project" value="UniProtKB-KW"/>
</dbReference>
<dbReference type="Proteomes" id="UP000559256">
    <property type="component" value="Unassembled WGS sequence"/>
</dbReference>
<dbReference type="InterPro" id="IPR036396">
    <property type="entry name" value="Cyt_P450_sf"/>
</dbReference>
<evidence type="ECO:0000256" key="12">
    <source>
        <dbReference type="ARBA" id="ARBA00023136"/>
    </source>
</evidence>
<comment type="caution">
    <text evidence="15">The sequence shown here is derived from an EMBL/GenBank/DDBJ whole genome shotgun (WGS) entry which is preliminary data.</text>
</comment>
<evidence type="ECO:0000256" key="2">
    <source>
        <dbReference type="ARBA" id="ARBA00004370"/>
    </source>
</evidence>
<dbReference type="AlphaFoldDB" id="A0A8H5FFG7"/>
<evidence type="ECO:0000256" key="3">
    <source>
        <dbReference type="ARBA" id="ARBA00004721"/>
    </source>
</evidence>
<keyword evidence="5 13" id="KW-0349">Heme</keyword>